<reference evidence="1" key="1">
    <citation type="journal article" date="2020" name="Stud. Mycol.">
        <title>101 Dothideomycetes genomes: a test case for predicting lifestyles and emergence of pathogens.</title>
        <authorList>
            <person name="Haridas S."/>
            <person name="Albert R."/>
            <person name="Binder M."/>
            <person name="Bloem J."/>
            <person name="Labutti K."/>
            <person name="Salamov A."/>
            <person name="Andreopoulos B."/>
            <person name="Baker S."/>
            <person name="Barry K."/>
            <person name="Bills G."/>
            <person name="Bluhm B."/>
            <person name="Cannon C."/>
            <person name="Castanera R."/>
            <person name="Culley D."/>
            <person name="Daum C."/>
            <person name="Ezra D."/>
            <person name="Gonzalez J."/>
            <person name="Henrissat B."/>
            <person name="Kuo A."/>
            <person name="Liang C."/>
            <person name="Lipzen A."/>
            <person name="Lutzoni F."/>
            <person name="Magnuson J."/>
            <person name="Mondo S."/>
            <person name="Nolan M."/>
            <person name="Ohm R."/>
            <person name="Pangilinan J."/>
            <person name="Park H.-J."/>
            <person name="Ramirez L."/>
            <person name="Alfaro M."/>
            <person name="Sun H."/>
            <person name="Tritt A."/>
            <person name="Yoshinaga Y."/>
            <person name="Zwiers L.-H."/>
            <person name="Turgeon B."/>
            <person name="Goodwin S."/>
            <person name="Spatafora J."/>
            <person name="Crous P."/>
            <person name="Grigoriev I."/>
        </authorList>
    </citation>
    <scope>NUCLEOTIDE SEQUENCE</scope>
    <source>
        <strain evidence="1">CBS 122367</strain>
    </source>
</reference>
<name>A0A6G1J8V4_9PLEO</name>
<evidence type="ECO:0000313" key="2">
    <source>
        <dbReference type="Proteomes" id="UP000799291"/>
    </source>
</evidence>
<keyword evidence="2" id="KW-1185">Reference proteome</keyword>
<gene>
    <name evidence="1" type="ORF">K458DRAFT_200843</name>
</gene>
<protein>
    <submittedName>
        <fullName evidence="1">Uncharacterized protein</fullName>
    </submittedName>
</protein>
<dbReference type="AlphaFoldDB" id="A0A6G1J8V4"/>
<dbReference type="EMBL" id="MU005576">
    <property type="protein sequence ID" value="KAF2686623.1"/>
    <property type="molecule type" value="Genomic_DNA"/>
</dbReference>
<proteinExistence type="predicted"/>
<evidence type="ECO:0000313" key="1">
    <source>
        <dbReference type="EMBL" id="KAF2686623.1"/>
    </source>
</evidence>
<accession>A0A6G1J8V4</accession>
<sequence>MGWKSKYTGWRDDRAYFSHFYPLPLSSNYVLRPQIPYSGFRCPHAVLQHVLCGGLILLKYDDYEMSGSEPLPRILVFQVSLLEATPVYPPPLIPLQAIILSTHHRLCETLGIRINPTIGVFLTIS</sequence>
<dbReference type="Proteomes" id="UP000799291">
    <property type="component" value="Unassembled WGS sequence"/>
</dbReference>
<organism evidence="1 2">
    <name type="scientific">Lentithecium fluviatile CBS 122367</name>
    <dbReference type="NCBI Taxonomy" id="1168545"/>
    <lineage>
        <taxon>Eukaryota</taxon>
        <taxon>Fungi</taxon>
        <taxon>Dikarya</taxon>
        <taxon>Ascomycota</taxon>
        <taxon>Pezizomycotina</taxon>
        <taxon>Dothideomycetes</taxon>
        <taxon>Pleosporomycetidae</taxon>
        <taxon>Pleosporales</taxon>
        <taxon>Massarineae</taxon>
        <taxon>Lentitheciaceae</taxon>
        <taxon>Lentithecium</taxon>
    </lineage>
</organism>